<evidence type="ECO:0000313" key="1">
    <source>
        <dbReference type="EMBL" id="KAK9871058.1"/>
    </source>
</evidence>
<dbReference type="EMBL" id="JARQZJ010000004">
    <property type="protein sequence ID" value="KAK9871058.1"/>
    <property type="molecule type" value="Genomic_DNA"/>
</dbReference>
<evidence type="ECO:0000313" key="2">
    <source>
        <dbReference type="Proteomes" id="UP001431783"/>
    </source>
</evidence>
<proteinExistence type="predicted"/>
<dbReference type="PANTHER" id="PTHR21261:SF15">
    <property type="entry name" value="BEATEN PATH IIIA, ISOFORM D-RELATED"/>
    <property type="match status" value="1"/>
</dbReference>
<dbReference type="PANTHER" id="PTHR21261">
    <property type="entry name" value="BEAT PROTEIN"/>
    <property type="match status" value="1"/>
</dbReference>
<dbReference type="AlphaFoldDB" id="A0AAW1TLN8"/>
<comment type="caution">
    <text evidence="1">The sequence shown here is derived from an EMBL/GenBank/DDBJ whole genome shotgun (WGS) entry which is preliminary data.</text>
</comment>
<accession>A0AAW1TLN8</accession>
<organism evidence="1 2">
    <name type="scientific">Henosepilachna vigintioctopunctata</name>
    <dbReference type="NCBI Taxonomy" id="420089"/>
    <lineage>
        <taxon>Eukaryota</taxon>
        <taxon>Metazoa</taxon>
        <taxon>Ecdysozoa</taxon>
        <taxon>Arthropoda</taxon>
        <taxon>Hexapoda</taxon>
        <taxon>Insecta</taxon>
        <taxon>Pterygota</taxon>
        <taxon>Neoptera</taxon>
        <taxon>Endopterygota</taxon>
        <taxon>Coleoptera</taxon>
        <taxon>Polyphaga</taxon>
        <taxon>Cucujiformia</taxon>
        <taxon>Coccinelloidea</taxon>
        <taxon>Coccinellidae</taxon>
        <taxon>Epilachninae</taxon>
        <taxon>Epilachnini</taxon>
        <taxon>Henosepilachna</taxon>
    </lineage>
</organism>
<gene>
    <name evidence="1" type="ORF">WA026_010020</name>
</gene>
<sequence length="141" mass="16688">MYPADVNSSSDIVYDFKDFFPLFSSDILLFYINFFFTDGCCLRLDELRVPTHAVRDQTITLECYFDLEGETLYSVKWYKDGHEFYRFVPRDVPQTEVFSLPGVTVELDYFILWILIHYDSDDTLATSDVLIKWVNMKDKIN</sequence>
<keyword evidence="2" id="KW-1185">Reference proteome</keyword>
<evidence type="ECO:0008006" key="3">
    <source>
        <dbReference type="Google" id="ProtNLM"/>
    </source>
</evidence>
<dbReference type="Proteomes" id="UP001431783">
    <property type="component" value="Unassembled WGS sequence"/>
</dbReference>
<name>A0AAW1TLN8_9CUCU</name>
<reference evidence="1 2" key="1">
    <citation type="submission" date="2023-03" db="EMBL/GenBank/DDBJ databases">
        <title>Genome insight into feeding habits of ladybird beetles.</title>
        <authorList>
            <person name="Li H.-S."/>
            <person name="Huang Y.-H."/>
            <person name="Pang H."/>
        </authorList>
    </citation>
    <scope>NUCLEOTIDE SEQUENCE [LARGE SCALE GENOMIC DNA]</scope>
    <source>
        <strain evidence="1">SYSU_2023b</strain>
        <tissue evidence="1">Whole body</tissue>
    </source>
</reference>
<protein>
    <recommendedName>
        <fullName evidence="3">Ig-like domain-containing protein</fullName>
    </recommendedName>
</protein>